<dbReference type="PANTHER" id="PTHR36932:SF1">
    <property type="entry name" value="CAPSULAR POLYSACCHARIDE BIOSYNTHESIS PROTEIN"/>
    <property type="match status" value="1"/>
</dbReference>
<evidence type="ECO:0000313" key="2">
    <source>
        <dbReference type="Proteomes" id="UP001596043"/>
    </source>
</evidence>
<dbReference type="InterPro" id="IPR053158">
    <property type="entry name" value="CapK_Type1_Caps_Biosynth"/>
</dbReference>
<gene>
    <name evidence="1" type="ORF">ACFO3O_07675</name>
</gene>
<dbReference type="RefSeq" id="WP_379978007.1">
    <property type="nucleotide sequence ID" value="NZ_JBHSFV010000003.1"/>
</dbReference>
<dbReference type="InterPro" id="IPR042099">
    <property type="entry name" value="ANL_N_sf"/>
</dbReference>
<dbReference type="EMBL" id="JBHSFV010000003">
    <property type="protein sequence ID" value="MFC4633781.1"/>
    <property type="molecule type" value="Genomic_DNA"/>
</dbReference>
<proteinExistence type="predicted"/>
<dbReference type="GO" id="GO:0016874">
    <property type="term" value="F:ligase activity"/>
    <property type="evidence" value="ECO:0007669"/>
    <property type="project" value="UniProtKB-KW"/>
</dbReference>
<protein>
    <submittedName>
        <fullName evidence="1">Phenylacetate--CoA ligase family protein</fullName>
    </submittedName>
</protein>
<keyword evidence="2" id="KW-1185">Reference proteome</keyword>
<evidence type="ECO:0000313" key="1">
    <source>
        <dbReference type="EMBL" id="MFC4633781.1"/>
    </source>
</evidence>
<sequence length="435" mass="50557">MNLFDLTLRVKGFDIAFAKAELARIQSIPEHLYPDYIERQKQAIVTYHKMYSPFYKQFTARQENPSWEALPVLTKADLQQPLQNRLSTEYTRKNVYINKTSGSSGHPFIFAKDKEAHARSWASFQDRYEWFDLDINTSKQARFYGIPLDFVGYRKERLKDWLGNRYRFPIFDLSEPQLEKIRQKFERTSFEYLNGYTSSIVLFAKYLKRHQLILKELCPTLKVCIVTSEMLFESDKKLMETHFGIPVINEYGASELGLIAFQNTENQFQVDSELLYVEIVDEHNKQVPHGESGRVVITSLYNKAHPFIRYDIGDVGTLSRKSTPKKPILEKLIGRTNDIARLPSGKVVPGLTFYYVTKSVIEEDGNVSEFVIEQTALDSFKVIYTAQRALTASEEEKIKKATYAYLEEGLTVLFEKVEKMDRSKRGKLKQFVSKL</sequence>
<dbReference type="SUPFAM" id="SSF56801">
    <property type="entry name" value="Acetyl-CoA synthetase-like"/>
    <property type="match status" value="1"/>
</dbReference>
<accession>A0ABV9HWS0</accession>
<dbReference type="PANTHER" id="PTHR36932">
    <property type="entry name" value="CAPSULAR POLYSACCHARIDE BIOSYNTHESIS PROTEIN"/>
    <property type="match status" value="1"/>
</dbReference>
<dbReference type="Proteomes" id="UP001596043">
    <property type="component" value="Unassembled WGS sequence"/>
</dbReference>
<name>A0ABV9HWS0_9FLAO</name>
<keyword evidence="1" id="KW-0436">Ligase</keyword>
<reference evidence="2" key="1">
    <citation type="journal article" date="2019" name="Int. J. Syst. Evol. Microbiol.">
        <title>The Global Catalogue of Microorganisms (GCM) 10K type strain sequencing project: providing services to taxonomists for standard genome sequencing and annotation.</title>
        <authorList>
            <consortium name="The Broad Institute Genomics Platform"/>
            <consortium name="The Broad Institute Genome Sequencing Center for Infectious Disease"/>
            <person name="Wu L."/>
            <person name="Ma J."/>
        </authorList>
    </citation>
    <scope>NUCLEOTIDE SEQUENCE [LARGE SCALE GENOMIC DNA]</scope>
    <source>
        <strain evidence="2">YJ-61-S</strain>
    </source>
</reference>
<organism evidence="1 2">
    <name type="scientific">Dokdonia ponticola</name>
    <dbReference type="NCBI Taxonomy" id="2041041"/>
    <lineage>
        <taxon>Bacteria</taxon>
        <taxon>Pseudomonadati</taxon>
        <taxon>Bacteroidota</taxon>
        <taxon>Flavobacteriia</taxon>
        <taxon>Flavobacteriales</taxon>
        <taxon>Flavobacteriaceae</taxon>
        <taxon>Dokdonia</taxon>
    </lineage>
</organism>
<dbReference type="Gene3D" id="3.40.50.12780">
    <property type="entry name" value="N-terminal domain of ligase-like"/>
    <property type="match status" value="1"/>
</dbReference>
<comment type="caution">
    <text evidence="1">The sequence shown here is derived from an EMBL/GenBank/DDBJ whole genome shotgun (WGS) entry which is preliminary data.</text>
</comment>